<organism evidence="2 3">
    <name type="scientific">Portunus trituberculatus</name>
    <name type="common">Swimming crab</name>
    <name type="synonym">Neptunus trituberculatus</name>
    <dbReference type="NCBI Taxonomy" id="210409"/>
    <lineage>
        <taxon>Eukaryota</taxon>
        <taxon>Metazoa</taxon>
        <taxon>Ecdysozoa</taxon>
        <taxon>Arthropoda</taxon>
        <taxon>Crustacea</taxon>
        <taxon>Multicrustacea</taxon>
        <taxon>Malacostraca</taxon>
        <taxon>Eumalacostraca</taxon>
        <taxon>Eucarida</taxon>
        <taxon>Decapoda</taxon>
        <taxon>Pleocyemata</taxon>
        <taxon>Brachyura</taxon>
        <taxon>Eubrachyura</taxon>
        <taxon>Portunoidea</taxon>
        <taxon>Portunidae</taxon>
        <taxon>Portuninae</taxon>
        <taxon>Portunus</taxon>
    </lineage>
</organism>
<feature type="region of interest" description="Disordered" evidence="1">
    <location>
        <begin position="1"/>
        <end position="91"/>
    </location>
</feature>
<evidence type="ECO:0000256" key="1">
    <source>
        <dbReference type="SAM" id="MobiDB-lite"/>
    </source>
</evidence>
<gene>
    <name evidence="2" type="ORF">E2C01_050577</name>
</gene>
<comment type="caution">
    <text evidence="2">The sequence shown here is derived from an EMBL/GenBank/DDBJ whole genome shotgun (WGS) entry which is preliminary data.</text>
</comment>
<feature type="compositionally biased region" description="Polar residues" evidence="1">
    <location>
        <begin position="73"/>
        <end position="91"/>
    </location>
</feature>
<sequence>MVTKSRRSPSQDGHQVMKVTKSIKSPISKGHKPQRITSHEGHQVTKSHKLKRPPFLKITKLKVTRSSSSSRSPGQSQTKWVTKLTRSLGTR</sequence>
<feature type="compositionally biased region" description="Basic residues" evidence="1">
    <location>
        <begin position="45"/>
        <end position="63"/>
    </location>
</feature>
<dbReference type="EMBL" id="VSRR010014083">
    <property type="protein sequence ID" value="MPC56613.1"/>
    <property type="molecule type" value="Genomic_DNA"/>
</dbReference>
<reference evidence="2 3" key="1">
    <citation type="submission" date="2019-05" db="EMBL/GenBank/DDBJ databases">
        <title>Another draft genome of Portunus trituberculatus and its Hox gene families provides insights of decapod evolution.</title>
        <authorList>
            <person name="Jeong J.-H."/>
            <person name="Song I."/>
            <person name="Kim S."/>
            <person name="Choi T."/>
            <person name="Kim D."/>
            <person name="Ryu S."/>
            <person name="Kim W."/>
        </authorList>
    </citation>
    <scope>NUCLEOTIDE SEQUENCE [LARGE SCALE GENOMIC DNA]</scope>
    <source>
        <tissue evidence="2">Muscle</tissue>
    </source>
</reference>
<evidence type="ECO:0000313" key="2">
    <source>
        <dbReference type="EMBL" id="MPC56613.1"/>
    </source>
</evidence>
<name>A0A5B7GGW5_PORTR</name>
<evidence type="ECO:0000313" key="3">
    <source>
        <dbReference type="Proteomes" id="UP000324222"/>
    </source>
</evidence>
<proteinExistence type="predicted"/>
<accession>A0A5B7GGW5</accession>
<dbReference type="Proteomes" id="UP000324222">
    <property type="component" value="Unassembled WGS sequence"/>
</dbReference>
<keyword evidence="3" id="KW-1185">Reference proteome</keyword>
<dbReference type="AlphaFoldDB" id="A0A5B7GGW5"/>
<protein>
    <submittedName>
        <fullName evidence="2">Uncharacterized protein</fullName>
    </submittedName>
</protein>